<name>A0ABR8UGE1_9GAMM</name>
<organism evidence="1 2">
    <name type="scientific">Luteimonas colneyensis</name>
    <dbReference type="NCBI Taxonomy" id="2762230"/>
    <lineage>
        <taxon>Bacteria</taxon>
        <taxon>Pseudomonadati</taxon>
        <taxon>Pseudomonadota</taxon>
        <taxon>Gammaproteobacteria</taxon>
        <taxon>Lysobacterales</taxon>
        <taxon>Lysobacteraceae</taxon>
        <taxon>Luteimonas</taxon>
    </lineage>
</organism>
<reference evidence="1 2" key="1">
    <citation type="submission" date="2020-08" db="EMBL/GenBank/DDBJ databases">
        <title>A Genomic Blueprint of the Chicken Gut Microbiome.</title>
        <authorList>
            <person name="Gilroy R."/>
            <person name="Ravi A."/>
            <person name="Getino M."/>
            <person name="Pursley I."/>
            <person name="Horton D.L."/>
            <person name="Alikhan N.-F."/>
            <person name="Baker D."/>
            <person name="Gharbi K."/>
            <person name="Hall N."/>
            <person name="Watson M."/>
            <person name="Adriaenssens E.M."/>
            <person name="Foster-Nyarko E."/>
            <person name="Jarju S."/>
            <person name="Secka A."/>
            <person name="Antonio M."/>
            <person name="Oren A."/>
            <person name="Chaudhuri R."/>
            <person name="La Ragione R.M."/>
            <person name="Hildebrand F."/>
            <person name="Pallen M.J."/>
        </authorList>
    </citation>
    <scope>NUCLEOTIDE SEQUENCE [LARGE SCALE GENOMIC DNA]</scope>
    <source>
        <strain evidence="1 2">Sa2BVA3</strain>
    </source>
</reference>
<proteinExistence type="predicted"/>
<protein>
    <submittedName>
        <fullName evidence="1">Uncharacterized protein</fullName>
    </submittedName>
</protein>
<dbReference type="RefSeq" id="WP_191728315.1">
    <property type="nucleotide sequence ID" value="NZ_JACSQJ010000001.1"/>
</dbReference>
<evidence type="ECO:0000313" key="1">
    <source>
        <dbReference type="EMBL" id="MBD7987098.1"/>
    </source>
</evidence>
<accession>A0ABR8UGE1</accession>
<keyword evidence="2" id="KW-1185">Reference proteome</keyword>
<comment type="caution">
    <text evidence="1">The sequence shown here is derived from an EMBL/GenBank/DDBJ whole genome shotgun (WGS) entry which is preliminary data.</text>
</comment>
<gene>
    <name evidence="1" type="ORF">H9645_03560</name>
</gene>
<sequence length="200" mass="22119">MTIEHARALFAPELAEDDLKEVVRQIQKLQEGRGFLAAHHEIPRLQGDIWSGLPIVRISADGHAAARPARAMLLSNTCDIAEENARDYRAHVTYVPVVRISAFERMLTNGGLPQDRINSIVQSIRLNESTRVFFVEAGAGLEEDCLAMLDQAFSASADILNAGHCERLAVLSDRGHWALVLKMSVHFCRLREGVVRAAAQ</sequence>
<evidence type="ECO:0000313" key="2">
    <source>
        <dbReference type="Proteomes" id="UP000647183"/>
    </source>
</evidence>
<dbReference type="EMBL" id="JACSQJ010000001">
    <property type="protein sequence ID" value="MBD7987098.1"/>
    <property type="molecule type" value="Genomic_DNA"/>
</dbReference>
<dbReference type="Proteomes" id="UP000647183">
    <property type="component" value="Unassembled WGS sequence"/>
</dbReference>